<dbReference type="Pfam" id="PF00129">
    <property type="entry name" value="MHC_I"/>
    <property type="match status" value="1"/>
</dbReference>
<keyword evidence="1" id="KW-0325">Glycoprotein</keyword>
<evidence type="ECO:0000256" key="2">
    <source>
        <dbReference type="SAM" id="MobiDB-lite"/>
    </source>
</evidence>
<dbReference type="PROSITE" id="PS00290">
    <property type="entry name" value="IG_MHC"/>
    <property type="match status" value="1"/>
</dbReference>
<feature type="signal peptide" evidence="4">
    <location>
        <begin position="1"/>
        <end position="22"/>
    </location>
</feature>
<dbReference type="InterPro" id="IPR011161">
    <property type="entry name" value="MHC_I-like_Ag-recog"/>
</dbReference>
<dbReference type="Pfam" id="PF07654">
    <property type="entry name" value="C1-set"/>
    <property type="match status" value="1"/>
</dbReference>
<dbReference type="InterPro" id="IPR036179">
    <property type="entry name" value="Ig-like_dom_sf"/>
</dbReference>
<dbReference type="EMBL" id="AF515705">
    <property type="protein sequence ID" value="AAN78091.1"/>
    <property type="molecule type" value="mRNA"/>
</dbReference>
<keyword evidence="3" id="KW-1133">Transmembrane helix</keyword>
<dbReference type="CDD" id="cd21029">
    <property type="entry name" value="IgC1_CD1"/>
    <property type="match status" value="1"/>
</dbReference>
<dbReference type="PANTHER" id="PTHR16675:SF237">
    <property type="entry name" value="MHC CLASS I ANTIGEN TRANSCRIPT VARIANT 1-RELATED"/>
    <property type="match status" value="1"/>
</dbReference>
<gene>
    <name evidence="6" type="primary">MhcSqac-UAA</name>
</gene>
<keyword evidence="4" id="KW-0732">Signal</keyword>
<protein>
    <submittedName>
        <fullName evidence="6">Non-classical MHC class I antigen</fullName>
    </submittedName>
</protein>
<dbReference type="InterPro" id="IPR003006">
    <property type="entry name" value="Ig/MHC_CS"/>
</dbReference>
<dbReference type="InterPro" id="IPR037055">
    <property type="entry name" value="MHC_I-like_Ag-recog_sf"/>
</dbReference>
<feature type="domain" description="Ig-like" evidence="5">
    <location>
        <begin position="204"/>
        <end position="290"/>
    </location>
</feature>
<accession>Q8HWI9</accession>
<feature type="transmembrane region" description="Helical" evidence="3">
    <location>
        <begin position="304"/>
        <end position="324"/>
    </location>
</feature>
<keyword evidence="3" id="KW-0472">Membrane</keyword>
<dbReference type="Gene3D" id="2.60.40.10">
    <property type="entry name" value="Immunoglobulins"/>
    <property type="match status" value="1"/>
</dbReference>
<dbReference type="GO" id="GO:0009897">
    <property type="term" value="C:external side of plasma membrane"/>
    <property type="evidence" value="ECO:0007669"/>
    <property type="project" value="TreeGrafter"/>
</dbReference>
<dbReference type="SUPFAM" id="SSF54452">
    <property type="entry name" value="MHC antigen-recognition domain"/>
    <property type="match status" value="1"/>
</dbReference>
<dbReference type="AlphaFoldDB" id="Q8HWI9"/>
<evidence type="ECO:0000259" key="5">
    <source>
        <dbReference type="PROSITE" id="PS50835"/>
    </source>
</evidence>
<proteinExistence type="evidence at transcript level"/>
<evidence type="ECO:0000313" key="6">
    <source>
        <dbReference type="EMBL" id="AAN78091.1"/>
    </source>
</evidence>
<evidence type="ECO:0000256" key="4">
    <source>
        <dbReference type="SAM" id="SignalP"/>
    </source>
</evidence>
<dbReference type="InterPro" id="IPR007110">
    <property type="entry name" value="Ig-like_dom"/>
</dbReference>
<feature type="chain" id="PRO_5004307809" evidence="4">
    <location>
        <begin position="23"/>
        <end position="370"/>
    </location>
</feature>
<dbReference type="GO" id="GO:0005615">
    <property type="term" value="C:extracellular space"/>
    <property type="evidence" value="ECO:0007669"/>
    <property type="project" value="TreeGrafter"/>
</dbReference>
<evidence type="ECO:0000256" key="1">
    <source>
        <dbReference type="ARBA" id="ARBA00023180"/>
    </source>
</evidence>
<dbReference type="InterPro" id="IPR011162">
    <property type="entry name" value="MHC_I/II-like_Ag-recog"/>
</dbReference>
<name>Q8HWI9_SQUAC</name>
<dbReference type="SUPFAM" id="SSF48726">
    <property type="entry name" value="Immunoglobulin"/>
    <property type="match status" value="1"/>
</dbReference>
<organism evidence="6">
    <name type="scientific">Squalus acanthias</name>
    <name type="common">Spiny dogfish</name>
    <dbReference type="NCBI Taxonomy" id="7797"/>
    <lineage>
        <taxon>Eukaryota</taxon>
        <taxon>Metazoa</taxon>
        <taxon>Chordata</taxon>
        <taxon>Craniata</taxon>
        <taxon>Vertebrata</taxon>
        <taxon>Chondrichthyes</taxon>
        <taxon>Elasmobranchii</taxon>
        <taxon>Squalomorphii</taxon>
        <taxon>Squaliformes</taxon>
        <taxon>Squalidae</taxon>
        <taxon>Squalus</taxon>
    </lineage>
</organism>
<dbReference type="Gene3D" id="3.30.500.10">
    <property type="entry name" value="MHC class I-like antigen recognition-like"/>
    <property type="match status" value="1"/>
</dbReference>
<keyword evidence="3" id="KW-0812">Transmembrane</keyword>
<dbReference type="PROSITE" id="PS50835">
    <property type="entry name" value="IG_LIKE"/>
    <property type="match status" value="1"/>
</dbReference>
<sequence>MASLLTACFFFIFLCCFHDAYSGAHSLSVLHTELAQCADFPEFHAVVMLDDTVIMNYNSDTSTVHLKHEWIAKHLTADQKELEDLSAREAHNIMKTGLNNTMRLTKSTVGPHLFQWMKKVEVNDDVLVKWDVLFRFDGKDFIRLDQQTMNWVVVRSEAQSLERQFTKEPDWRNTWRENLEHTVVVGLNDLLQKGKQFVERKSRPVVYVFDRKRPLDSSVAVSCLVTGFYPRFIEVVWQRNEDFVSGVESPGLLPNHDGTYQIKITLTLAAEDEAEYWCHVTHSSLSETQTEPWVPERSPTVRGVAIAAGILGIVAVVCVTVRICTRKKTAQDGQTQQQPALLIDVSSRPMEQPKETGGPSGQLLPQPIGV</sequence>
<dbReference type="SMART" id="SM00407">
    <property type="entry name" value="IGc1"/>
    <property type="match status" value="1"/>
</dbReference>
<dbReference type="InterPro" id="IPR013783">
    <property type="entry name" value="Ig-like_fold"/>
</dbReference>
<dbReference type="GO" id="GO:0006955">
    <property type="term" value="P:immune response"/>
    <property type="evidence" value="ECO:0007669"/>
    <property type="project" value="TreeGrafter"/>
</dbReference>
<reference evidence="6" key="1">
    <citation type="journal article" date="2003" name="Immunogenetics">
        <title>Characterization of a divergent non-classical MHC class I gene in sharks.</title>
        <authorList>
            <person name="Wang C."/>
            <person name="Perera T.V."/>
            <person name="Ford H.L."/>
            <person name="Dascher C.C."/>
        </authorList>
    </citation>
    <scope>NUCLEOTIDE SEQUENCE</scope>
</reference>
<dbReference type="InterPro" id="IPR050208">
    <property type="entry name" value="MHC_class-I_related"/>
</dbReference>
<feature type="region of interest" description="Disordered" evidence="2">
    <location>
        <begin position="335"/>
        <end position="370"/>
    </location>
</feature>
<evidence type="ECO:0000256" key="3">
    <source>
        <dbReference type="SAM" id="Phobius"/>
    </source>
</evidence>
<dbReference type="InterPro" id="IPR003597">
    <property type="entry name" value="Ig_C1-set"/>
</dbReference>
<dbReference type="PANTHER" id="PTHR16675">
    <property type="entry name" value="MHC CLASS I-RELATED"/>
    <property type="match status" value="1"/>
</dbReference>